<gene>
    <name evidence="6" type="ORF">RHGRI_013787</name>
</gene>
<dbReference type="Proteomes" id="UP000823749">
    <property type="component" value="Chromosome 5"/>
</dbReference>
<protein>
    <recommendedName>
        <fullName evidence="5">Pseudouridine synthase RsuA/RluA-like domain-containing protein</fullName>
    </recommendedName>
</protein>
<keyword evidence="7" id="KW-1185">Reference proteome</keyword>
<accession>A0AAV6K7B3</accession>
<dbReference type="InterPro" id="IPR006145">
    <property type="entry name" value="PsdUridine_synth_RsuA/RluA"/>
</dbReference>
<dbReference type="PANTHER" id="PTHR21600:SF81">
    <property type="entry name" value="21S RRNA PSEUDOURIDINE(2819) SYNTHASE"/>
    <property type="match status" value="1"/>
</dbReference>
<evidence type="ECO:0000256" key="2">
    <source>
        <dbReference type="ARBA" id="ARBA00010876"/>
    </source>
</evidence>
<evidence type="ECO:0000313" key="7">
    <source>
        <dbReference type="Proteomes" id="UP000823749"/>
    </source>
</evidence>
<evidence type="ECO:0000259" key="5">
    <source>
        <dbReference type="Pfam" id="PF00849"/>
    </source>
</evidence>
<dbReference type="AlphaFoldDB" id="A0AAV6K7B3"/>
<dbReference type="GO" id="GO:0000455">
    <property type="term" value="P:enzyme-directed rRNA pseudouridine synthesis"/>
    <property type="evidence" value="ECO:0007669"/>
    <property type="project" value="TreeGrafter"/>
</dbReference>
<dbReference type="InterPro" id="IPR020103">
    <property type="entry name" value="PsdUridine_synth_cat_dom_sf"/>
</dbReference>
<dbReference type="Pfam" id="PF00849">
    <property type="entry name" value="PseudoU_synth_2"/>
    <property type="match status" value="1"/>
</dbReference>
<dbReference type="GO" id="GO:0009982">
    <property type="term" value="F:pseudouridine synthase activity"/>
    <property type="evidence" value="ECO:0007669"/>
    <property type="project" value="InterPro"/>
</dbReference>
<dbReference type="Gene3D" id="3.30.2350.10">
    <property type="entry name" value="Pseudouridine synthase"/>
    <property type="match status" value="1"/>
</dbReference>
<reference evidence="6" key="1">
    <citation type="submission" date="2020-08" db="EMBL/GenBank/DDBJ databases">
        <title>Plant Genome Project.</title>
        <authorList>
            <person name="Zhang R.-G."/>
        </authorList>
    </citation>
    <scope>NUCLEOTIDE SEQUENCE</scope>
    <source>
        <strain evidence="6">WSP0</strain>
        <tissue evidence="6">Leaf</tissue>
    </source>
</reference>
<evidence type="ECO:0000256" key="1">
    <source>
        <dbReference type="ARBA" id="ARBA00004173"/>
    </source>
</evidence>
<dbReference type="SUPFAM" id="SSF55120">
    <property type="entry name" value="Pseudouridine synthase"/>
    <property type="match status" value="1"/>
</dbReference>
<feature type="domain" description="Pseudouridine synthase RsuA/RluA-like" evidence="5">
    <location>
        <begin position="207"/>
        <end position="377"/>
    </location>
</feature>
<comment type="caution">
    <text evidence="6">The sequence shown here is derived from an EMBL/GenBank/DDBJ whole genome shotgun (WGS) entry which is preliminary data.</text>
</comment>
<dbReference type="PANTHER" id="PTHR21600">
    <property type="entry name" value="MITOCHONDRIAL RNA PSEUDOURIDINE SYNTHASE"/>
    <property type="match status" value="1"/>
</dbReference>
<evidence type="ECO:0000313" key="6">
    <source>
        <dbReference type="EMBL" id="KAG5548204.1"/>
    </source>
</evidence>
<organism evidence="6 7">
    <name type="scientific">Rhododendron griersonianum</name>
    <dbReference type="NCBI Taxonomy" id="479676"/>
    <lineage>
        <taxon>Eukaryota</taxon>
        <taxon>Viridiplantae</taxon>
        <taxon>Streptophyta</taxon>
        <taxon>Embryophyta</taxon>
        <taxon>Tracheophyta</taxon>
        <taxon>Spermatophyta</taxon>
        <taxon>Magnoliopsida</taxon>
        <taxon>eudicotyledons</taxon>
        <taxon>Gunneridae</taxon>
        <taxon>Pentapetalae</taxon>
        <taxon>asterids</taxon>
        <taxon>Ericales</taxon>
        <taxon>Ericaceae</taxon>
        <taxon>Ericoideae</taxon>
        <taxon>Rhodoreae</taxon>
        <taxon>Rhododendron</taxon>
    </lineage>
</organism>
<evidence type="ECO:0000256" key="4">
    <source>
        <dbReference type="ARBA" id="ARBA00023235"/>
    </source>
</evidence>
<keyword evidence="3" id="KW-0496">Mitochondrion</keyword>
<dbReference type="EMBL" id="JACTNZ010000005">
    <property type="protein sequence ID" value="KAG5548204.1"/>
    <property type="molecule type" value="Genomic_DNA"/>
</dbReference>
<comment type="subcellular location">
    <subcellularLocation>
        <location evidence="1">Mitochondrion</location>
    </subcellularLocation>
</comment>
<sequence length="485" mass="54210">MNLSSAILRRAVQSFAAASRGPTTLPLAFQEFQSQYSTATTDAVVTERKDEKSKGKWFTLPPFNSSAVDGAALGKELSGRRSDDAVTATTALKWVLRCCPQLPRSLVQKLFRLRQVRRESSDLPTSSDLGVLTHEHKLTRVTYAYIPVQLKFLFLVAAKDPMNVGDQIFLPITVQEFPSETEKPECFYNEEEMEFLHSLELYKDSAIIVVNKPPGMPVQGGAGIRNSLDELAASYLRYDYTEPPRLVHRLDRDSSGILVMGRTQTSARVLHSIFREKTSGASSDDLQNIKRTLQRRYWALVIGSPRRSKGLISVPLKKVIVDDGKSERITVADDAQAMSSQHAITEYRVIKSSCNGYTWLELSPLTGRKHQLRVHCAEVLGTPIVGDYKYGWQAHRKMKHLPGSIPEKLPKGKRLPFGLELEKGSILEKQPLLHLHCKDMVLPNVSSALHHVQLSSGFDLSGLESLKLTAPLPSHMEKSWNILNS</sequence>
<dbReference type="CDD" id="cd02869">
    <property type="entry name" value="PseudoU_synth_RluA_like"/>
    <property type="match status" value="1"/>
</dbReference>
<dbReference type="GO" id="GO:0003723">
    <property type="term" value="F:RNA binding"/>
    <property type="evidence" value="ECO:0007669"/>
    <property type="project" value="InterPro"/>
</dbReference>
<name>A0AAV6K7B3_9ERIC</name>
<dbReference type="InterPro" id="IPR050188">
    <property type="entry name" value="RluA_PseudoU_synthase"/>
</dbReference>
<keyword evidence="4" id="KW-0413">Isomerase</keyword>
<evidence type="ECO:0000256" key="3">
    <source>
        <dbReference type="ARBA" id="ARBA00023128"/>
    </source>
</evidence>
<dbReference type="GO" id="GO:0005739">
    <property type="term" value="C:mitochondrion"/>
    <property type="evidence" value="ECO:0007669"/>
    <property type="project" value="UniProtKB-SubCell"/>
</dbReference>
<comment type="similarity">
    <text evidence="2">Belongs to the pseudouridine synthase RluA family.</text>
</comment>
<proteinExistence type="inferred from homology"/>